<comment type="caution">
    <text evidence="2">The sequence shown here is derived from an EMBL/GenBank/DDBJ whole genome shotgun (WGS) entry which is preliminary data.</text>
</comment>
<organism evidence="2 3">
    <name type="scientific">Paenibacillus terricola</name>
    <dbReference type="NCBI Taxonomy" id="2763503"/>
    <lineage>
        <taxon>Bacteria</taxon>
        <taxon>Bacillati</taxon>
        <taxon>Bacillota</taxon>
        <taxon>Bacilli</taxon>
        <taxon>Bacillales</taxon>
        <taxon>Paenibacillaceae</taxon>
        <taxon>Paenibacillus</taxon>
    </lineage>
</organism>
<protein>
    <recommendedName>
        <fullName evidence="4">Lipoprotein</fullName>
    </recommendedName>
</protein>
<evidence type="ECO:0000256" key="1">
    <source>
        <dbReference type="SAM" id="Phobius"/>
    </source>
</evidence>
<dbReference type="Proteomes" id="UP000609346">
    <property type="component" value="Unassembled WGS sequence"/>
</dbReference>
<keyword evidence="1" id="KW-0472">Membrane</keyword>
<reference evidence="2 3" key="1">
    <citation type="submission" date="2020-09" db="EMBL/GenBank/DDBJ databases">
        <title>Paenibacillus sp. strain PR3 16S rRNA gene Genome sequencing and assembly.</title>
        <authorList>
            <person name="Kim J."/>
        </authorList>
    </citation>
    <scope>NUCLEOTIDE SEQUENCE [LARGE SCALE GENOMIC DNA]</scope>
    <source>
        <strain evidence="2 3">PR3</strain>
    </source>
</reference>
<evidence type="ECO:0000313" key="2">
    <source>
        <dbReference type="EMBL" id="MBD3918112.1"/>
    </source>
</evidence>
<keyword evidence="1" id="KW-1133">Transmembrane helix</keyword>
<evidence type="ECO:0008006" key="4">
    <source>
        <dbReference type="Google" id="ProtNLM"/>
    </source>
</evidence>
<proteinExistence type="predicted"/>
<keyword evidence="1" id="KW-0812">Transmembrane</keyword>
<feature type="transmembrane region" description="Helical" evidence="1">
    <location>
        <begin position="12"/>
        <end position="33"/>
    </location>
</feature>
<dbReference type="PROSITE" id="PS51257">
    <property type="entry name" value="PROKAR_LIPOPROTEIN"/>
    <property type="match status" value="1"/>
</dbReference>
<evidence type="ECO:0000313" key="3">
    <source>
        <dbReference type="Proteomes" id="UP000609346"/>
    </source>
</evidence>
<name>A0ABR8MT47_9BACL</name>
<dbReference type="EMBL" id="JACXZA010000001">
    <property type="protein sequence ID" value="MBD3918112.1"/>
    <property type="molecule type" value="Genomic_DNA"/>
</dbReference>
<sequence length="289" mass="31335">MIKRKSTVRSKIWLLTLYSISSLFGVTGCGSMTDRMSADRFLALSISGLAGVDQFTFTGQSGVGLPVGVTIGSLSYKGEVTGHSEMKVQMTGNGDDNGGVGGIGLQSTSGQWRLLAQRGPDRWLPSAIQDGIRPLASASVDGGTQEEGLSNGLWAGLNPLEKLERIRDAAKNVAYKEDTSVGSGQRVIVIEMQPSAAREEWTSRIEQQWSALIDNNLQGNSKQVEMITQAKQQLTEMLSTLSAETRYEVTADKRSMLPQRVVEHSKLYFQAGGKSREESYTGEVTFGDM</sequence>
<keyword evidence="3" id="KW-1185">Reference proteome</keyword>
<gene>
    <name evidence="2" type="ORF">H8B09_05060</name>
</gene>
<dbReference type="RefSeq" id="WP_191202343.1">
    <property type="nucleotide sequence ID" value="NZ_JACXZA010000001.1"/>
</dbReference>
<accession>A0ABR8MT47</accession>